<dbReference type="Proteomes" id="UP001627154">
    <property type="component" value="Unassembled WGS sequence"/>
</dbReference>
<gene>
    <name evidence="2" type="ORF">TKK_015060</name>
</gene>
<name>A0ABD2W9C4_9HYME</name>
<dbReference type="EMBL" id="JBJJXI010000122">
    <property type="protein sequence ID" value="KAL3389692.1"/>
    <property type="molecule type" value="Genomic_DNA"/>
</dbReference>
<reference evidence="2 3" key="1">
    <citation type="journal article" date="2024" name="bioRxiv">
        <title>A reference genome for Trichogramma kaykai: A tiny desert-dwelling parasitoid wasp with competing sex-ratio distorters.</title>
        <authorList>
            <person name="Culotta J."/>
            <person name="Lindsey A.R."/>
        </authorList>
    </citation>
    <scope>NUCLEOTIDE SEQUENCE [LARGE SCALE GENOMIC DNA]</scope>
    <source>
        <strain evidence="2 3">KSX58</strain>
    </source>
</reference>
<evidence type="ECO:0000313" key="3">
    <source>
        <dbReference type="Proteomes" id="UP001627154"/>
    </source>
</evidence>
<proteinExistence type="predicted"/>
<evidence type="ECO:0008006" key="4">
    <source>
        <dbReference type="Google" id="ProtNLM"/>
    </source>
</evidence>
<protein>
    <recommendedName>
        <fullName evidence="4">Transposase domain-containing protein</fullName>
    </recommendedName>
</protein>
<dbReference type="PANTHER" id="PTHR46579:SF1">
    <property type="entry name" value="F5_8 TYPE C DOMAIN-CONTAINING PROTEIN"/>
    <property type="match status" value="1"/>
</dbReference>
<keyword evidence="3" id="KW-1185">Reference proteome</keyword>
<evidence type="ECO:0000313" key="2">
    <source>
        <dbReference type="EMBL" id="KAL3389692.1"/>
    </source>
</evidence>
<organism evidence="2 3">
    <name type="scientific">Trichogramma kaykai</name>
    <dbReference type="NCBI Taxonomy" id="54128"/>
    <lineage>
        <taxon>Eukaryota</taxon>
        <taxon>Metazoa</taxon>
        <taxon>Ecdysozoa</taxon>
        <taxon>Arthropoda</taxon>
        <taxon>Hexapoda</taxon>
        <taxon>Insecta</taxon>
        <taxon>Pterygota</taxon>
        <taxon>Neoptera</taxon>
        <taxon>Endopterygota</taxon>
        <taxon>Hymenoptera</taxon>
        <taxon>Apocrita</taxon>
        <taxon>Proctotrupomorpha</taxon>
        <taxon>Chalcidoidea</taxon>
        <taxon>Trichogrammatidae</taxon>
        <taxon>Trichogramma</taxon>
    </lineage>
</organism>
<dbReference type="AlphaFoldDB" id="A0ABD2W9C4"/>
<dbReference type="PANTHER" id="PTHR46579">
    <property type="entry name" value="F5/8 TYPE C DOMAIN-CONTAINING PROTEIN-RELATED"/>
    <property type="match status" value="1"/>
</dbReference>
<evidence type="ECO:0000256" key="1">
    <source>
        <dbReference type="SAM" id="MobiDB-lite"/>
    </source>
</evidence>
<sequence length="572" mass="66313">MVDNDDEDHFYGFSAQQNDDSENMSSSFRNPKNLSDFLNSPEFSQPINGRVDKTGGELYLMILKFCLTNNLPISTITNLFKLINSFFESPILPNSKYFFDKILNPQTDVEFHGVCPDCLSYLGEFGSGQLKDKCDLCEAEVDVQKSCNDNFFALINPSTQIKHLLETYGDHYNYVMNERTENDSIIEDVYDGNSYRTFRENLPEESKNKYVTMVFNTDGAPKFKSSNKSIWPIYLMVNEIPRQDRLNKIICCGLWFHQKKPDMCVYLQKFVDMFNRIEHITCLIKWQNVLIKPYIVSCCVDAPARAAVQGVMQFNGYYGCNWCLHPGVSDGAMRYPVLDPVPAERTHEDTLNVMLNFVNNPKNEMGIKYPSPFICLTGFNMIEGFLPDYMHFALEGIASQMLDYFVSNLTDHDIEIIDSRMEKIAVPKHLKRFSRGISERHLWKAREWENFVLYYSIPVLKTILKDDKYYHWLLFVEGLYIILQDKIDIGELNKAHRLFNSFLADMTRNYGPHAMKYNIHLLSHVCKSVFNWGPVWTNSTFCFESANRYILNAIKTATGAGHQVVRYINIME</sequence>
<feature type="compositionally biased region" description="Polar residues" evidence="1">
    <location>
        <begin position="14"/>
        <end position="28"/>
    </location>
</feature>
<feature type="region of interest" description="Disordered" evidence="1">
    <location>
        <begin position="1"/>
        <end position="28"/>
    </location>
</feature>
<accession>A0ABD2W9C4</accession>
<comment type="caution">
    <text evidence="2">The sequence shown here is derived from an EMBL/GenBank/DDBJ whole genome shotgun (WGS) entry which is preliminary data.</text>
</comment>